<feature type="domain" description="Glycosyl transferase family 1" evidence="3">
    <location>
        <begin position="191"/>
        <end position="348"/>
    </location>
</feature>
<dbReference type="EMBL" id="QUAL01000059">
    <property type="protein sequence ID" value="RIQ30217.1"/>
    <property type="molecule type" value="Genomic_DNA"/>
</dbReference>
<evidence type="ECO:0000313" key="6">
    <source>
        <dbReference type="Proteomes" id="UP000284057"/>
    </source>
</evidence>
<dbReference type="OrthoDB" id="3268555at2"/>
<dbReference type="Pfam" id="PF00534">
    <property type="entry name" value="Glycos_transf_1"/>
    <property type="match status" value="1"/>
</dbReference>
<evidence type="ECO:0000256" key="2">
    <source>
        <dbReference type="ARBA" id="ARBA00022679"/>
    </source>
</evidence>
<proteinExistence type="predicted"/>
<name>A0A418KU93_9ACTN</name>
<organism evidence="5 6">
    <name type="scientific">Jiangella rhizosphaerae</name>
    <dbReference type="NCBI Taxonomy" id="2293569"/>
    <lineage>
        <taxon>Bacteria</taxon>
        <taxon>Bacillati</taxon>
        <taxon>Actinomycetota</taxon>
        <taxon>Actinomycetes</taxon>
        <taxon>Jiangellales</taxon>
        <taxon>Jiangellaceae</taxon>
        <taxon>Jiangella</taxon>
    </lineage>
</organism>
<dbReference type="Pfam" id="PF13579">
    <property type="entry name" value="Glyco_trans_4_4"/>
    <property type="match status" value="1"/>
</dbReference>
<dbReference type="PANTHER" id="PTHR45947:SF3">
    <property type="entry name" value="SULFOQUINOVOSYL TRANSFERASE SQD2"/>
    <property type="match status" value="1"/>
</dbReference>
<protein>
    <submittedName>
        <fullName evidence="5">Glycosyltransferase family 1 protein</fullName>
    </submittedName>
</protein>
<feature type="domain" description="Glycosyltransferase subfamily 4-like N-terminal" evidence="4">
    <location>
        <begin position="22"/>
        <end position="175"/>
    </location>
</feature>
<dbReference type="Gene3D" id="3.40.50.2000">
    <property type="entry name" value="Glycogen Phosphorylase B"/>
    <property type="match status" value="2"/>
</dbReference>
<evidence type="ECO:0000259" key="4">
    <source>
        <dbReference type="Pfam" id="PF13579"/>
    </source>
</evidence>
<keyword evidence="2 5" id="KW-0808">Transferase</keyword>
<dbReference type="PANTHER" id="PTHR45947">
    <property type="entry name" value="SULFOQUINOVOSYL TRANSFERASE SQD2"/>
    <property type="match status" value="1"/>
</dbReference>
<dbReference type="GO" id="GO:0016758">
    <property type="term" value="F:hexosyltransferase activity"/>
    <property type="evidence" value="ECO:0007669"/>
    <property type="project" value="TreeGrafter"/>
</dbReference>
<comment type="caution">
    <text evidence="5">The sequence shown here is derived from an EMBL/GenBank/DDBJ whole genome shotgun (WGS) entry which is preliminary data.</text>
</comment>
<evidence type="ECO:0000256" key="1">
    <source>
        <dbReference type="ARBA" id="ARBA00022676"/>
    </source>
</evidence>
<dbReference type="InterPro" id="IPR050194">
    <property type="entry name" value="Glycosyltransferase_grp1"/>
</dbReference>
<dbReference type="InterPro" id="IPR001296">
    <property type="entry name" value="Glyco_trans_1"/>
</dbReference>
<sequence>MGTGRQGSGAMRLTIVVGMTAGGVGAHVRSLVERLGGLGIEVGVAGPPETQERFDFTGAGARFAPVRIGSAPNPPADLAAVRGLQRAFRGTDVVHAHGFRAAALSGLALGRRRDGRVPLLATWHNAVLATGPKRILIGALERLAARRADVTLGVSSDLVARARELGAPDVRLAPVAAPRVQPAKRDADAVRAELGATGRPLLLAVNRLAEQKGLDVLLAAAQRWKERTPSPLVVVAGGGPLEDELNRAIAAGELPVRLLGHRSDVPDLLAAADVYVLTSVWEGRPLVIQEAMQVGLPVVTTAAGGVPELVGDGAHVVPVGDANAVADAVSALLDDPERRAALGERGRRHAATWPDEDDNARLVAGLCRDLAGR</sequence>
<dbReference type="GO" id="GO:1901137">
    <property type="term" value="P:carbohydrate derivative biosynthetic process"/>
    <property type="evidence" value="ECO:0007669"/>
    <property type="project" value="UniProtKB-ARBA"/>
</dbReference>
<keyword evidence="6" id="KW-1185">Reference proteome</keyword>
<dbReference type="Proteomes" id="UP000284057">
    <property type="component" value="Unassembled WGS sequence"/>
</dbReference>
<evidence type="ECO:0000259" key="3">
    <source>
        <dbReference type="Pfam" id="PF00534"/>
    </source>
</evidence>
<evidence type="ECO:0000313" key="5">
    <source>
        <dbReference type="EMBL" id="RIQ30217.1"/>
    </source>
</evidence>
<reference evidence="5 6" key="1">
    <citation type="submission" date="2018-09" db="EMBL/GenBank/DDBJ databases">
        <title>Isolation, diversity and antifungal activity of actinobacteria from wheat.</title>
        <authorList>
            <person name="Han C."/>
        </authorList>
    </citation>
    <scope>NUCLEOTIDE SEQUENCE [LARGE SCALE GENOMIC DNA]</scope>
    <source>
        <strain evidence="5 6">NEAU-YY265</strain>
    </source>
</reference>
<dbReference type="CDD" id="cd03801">
    <property type="entry name" value="GT4_PimA-like"/>
    <property type="match status" value="1"/>
</dbReference>
<dbReference type="AlphaFoldDB" id="A0A418KU93"/>
<keyword evidence="1" id="KW-0328">Glycosyltransferase</keyword>
<gene>
    <name evidence="5" type="ORF">DY240_07535</name>
</gene>
<accession>A0A418KU93</accession>
<dbReference type="SUPFAM" id="SSF53756">
    <property type="entry name" value="UDP-Glycosyltransferase/glycogen phosphorylase"/>
    <property type="match status" value="1"/>
</dbReference>
<dbReference type="InterPro" id="IPR028098">
    <property type="entry name" value="Glyco_trans_4-like_N"/>
</dbReference>